<dbReference type="RefSeq" id="XP_031867902.1">
    <property type="nucleotide sequence ID" value="XM_032015633.1"/>
</dbReference>
<keyword evidence="3" id="KW-1185">Reference proteome</keyword>
<name>A0A370TI97_9HELO</name>
<evidence type="ECO:0000313" key="2">
    <source>
        <dbReference type="EMBL" id="RDL35079.1"/>
    </source>
</evidence>
<accession>A0A370TI97</accession>
<comment type="caution">
    <text evidence="2">The sequence shown here is derived from an EMBL/GenBank/DDBJ whole genome shotgun (WGS) entry which is preliminary data.</text>
</comment>
<evidence type="ECO:0000313" key="3">
    <source>
        <dbReference type="Proteomes" id="UP000254866"/>
    </source>
</evidence>
<dbReference type="GeneID" id="43599859"/>
<feature type="region of interest" description="Disordered" evidence="1">
    <location>
        <begin position="37"/>
        <end position="56"/>
    </location>
</feature>
<protein>
    <submittedName>
        <fullName evidence="2">Uncharacterized protein</fullName>
    </submittedName>
</protein>
<evidence type="ECO:0000256" key="1">
    <source>
        <dbReference type="SAM" id="MobiDB-lite"/>
    </source>
</evidence>
<gene>
    <name evidence="2" type="ORF">BP5553_07010</name>
</gene>
<dbReference type="EMBL" id="NPIC01000006">
    <property type="protein sequence ID" value="RDL35079.1"/>
    <property type="molecule type" value="Genomic_DNA"/>
</dbReference>
<dbReference type="AlphaFoldDB" id="A0A370TI97"/>
<sequence length="136" mass="14813">MPPKTATLIRRPEQKIRHKRHSGGVELLWYSRRSITSSAQEAPIPTGNRRAEGNQAVSKLDGITNVKAAILAPRSRDCNNFAASGTRHAMAVPSDNGAARSGGSVSSPPFRRYKSVCDTCEASHDYAKRYTASEED</sequence>
<reference evidence="2 3" key="1">
    <citation type="journal article" date="2018" name="IMA Fungus">
        <title>IMA Genome-F 9: Draft genome sequence of Annulohypoxylon stygium, Aspergillus mulundensis, Berkeleyomyces basicola (syn. Thielaviopsis basicola), Ceratocystis smalleyi, two Cercospora beticola strains, Coleophoma cylindrospora, Fusarium fracticaudum, Phialophora cf. hyalina, and Morchella septimelata.</title>
        <authorList>
            <person name="Wingfield B.D."/>
            <person name="Bills G.F."/>
            <person name="Dong Y."/>
            <person name="Huang W."/>
            <person name="Nel W.J."/>
            <person name="Swalarsk-Parry B.S."/>
            <person name="Vaghefi N."/>
            <person name="Wilken P.M."/>
            <person name="An Z."/>
            <person name="de Beer Z.W."/>
            <person name="De Vos L."/>
            <person name="Chen L."/>
            <person name="Duong T.A."/>
            <person name="Gao Y."/>
            <person name="Hammerbacher A."/>
            <person name="Kikkert J.R."/>
            <person name="Li Y."/>
            <person name="Li H."/>
            <person name="Li K."/>
            <person name="Li Q."/>
            <person name="Liu X."/>
            <person name="Ma X."/>
            <person name="Naidoo K."/>
            <person name="Pethybridge S.J."/>
            <person name="Sun J."/>
            <person name="Steenkamp E.T."/>
            <person name="van der Nest M.A."/>
            <person name="van Wyk S."/>
            <person name="Wingfield M.J."/>
            <person name="Xiong C."/>
            <person name="Yue Q."/>
            <person name="Zhang X."/>
        </authorList>
    </citation>
    <scope>NUCLEOTIDE SEQUENCE [LARGE SCALE GENOMIC DNA]</scope>
    <source>
        <strain evidence="2 3">BP 5553</strain>
    </source>
</reference>
<organism evidence="2 3">
    <name type="scientific">Venustampulla echinocandica</name>
    <dbReference type="NCBI Taxonomy" id="2656787"/>
    <lineage>
        <taxon>Eukaryota</taxon>
        <taxon>Fungi</taxon>
        <taxon>Dikarya</taxon>
        <taxon>Ascomycota</taxon>
        <taxon>Pezizomycotina</taxon>
        <taxon>Leotiomycetes</taxon>
        <taxon>Helotiales</taxon>
        <taxon>Pleuroascaceae</taxon>
        <taxon>Venustampulla</taxon>
    </lineage>
</organism>
<dbReference type="Proteomes" id="UP000254866">
    <property type="component" value="Unassembled WGS sequence"/>
</dbReference>
<proteinExistence type="predicted"/>